<dbReference type="PANTHER" id="PTHR43547">
    <property type="entry name" value="TWO-COMPONENT HISTIDINE KINASE"/>
    <property type="match status" value="1"/>
</dbReference>
<dbReference type="InterPro" id="IPR003594">
    <property type="entry name" value="HATPase_dom"/>
</dbReference>
<evidence type="ECO:0000256" key="7">
    <source>
        <dbReference type="ARBA" id="ARBA00022840"/>
    </source>
</evidence>
<evidence type="ECO:0000313" key="11">
    <source>
        <dbReference type="EMBL" id="CUN80158.1"/>
    </source>
</evidence>
<gene>
    <name evidence="11" type="primary">resE7</name>
    <name evidence="11" type="ORF">ERS852471_00508</name>
</gene>
<keyword evidence="6 11" id="KW-0418">Kinase</keyword>
<dbReference type="PROSITE" id="PS50109">
    <property type="entry name" value="HIS_KIN"/>
    <property type="match status" value="1"/>
</dbReference>
<dbReference type="OrthoDB" id="9813394at2"/>
<dbReference type="AlphaFoldDB" id="A0A173ZYA9"/>
<dbReference type="SMART" id="SM00388">
    <property type="entry name" value="HisKA"/>
    <property type="match status" value="1"/>
</dbReference>
<dbReference type="SUPFAM" id="SSF47384">
    <property type="entry name" value="Homodimeric domain of signal transducing histidine kinase"/>
    <property type="match status" value="1"/>
</dbReference>
<evidence type="ECO:0000256" key="3">
    <source>
        <dbReference type="ARBA" id="ARBA00022553"/>
    </source>
</evidence>
<dbReference type="InterPro" id="IPR003661">
    <property type="entry name" value="HisK_dim/P_dom"/>
</dbReference>
<dbReference type="FunFam" id="3.30.565.10:FF:000037">
    <property type="entry name" value="Hybrid sensor histidine kinase/response regulator"/>
    <property type="match status" value="1"/>
</dbReference>
<evidence type="ECO:0000259" key="10">
    <source>
        <dbReference type="PROSITE" id="PS50109"/>
    </source>
</evidence>
<comment type="catalytic activity">
    <reaction evidence="1">
        <text>ATP + protein L-histidine = ADP + protein N-phospho-L-histidine.</text>
        <dbReference type="EC" id="2.7.13.3"/>
    </reaction>
</comment>
<reference evidence="11 12" key="1">
    <citation type="submission" date="2015-09" db="EMBL/GenBank/DDBJ databases">
        <authorList>
            <consortium name="Pathogen Informatics"/>
        </authorList>
    </citation>
    <scope>NUCLEOTIDE SEQUENCE [LARGE SCALE GENOMIC DNA]</scope>
    <source>
        <strain evidence="11 12">2789STDY5834856</strain>
    </source>
</reference>
<dbReference type="EC" id="2.7.13.3" evidence="2"/>
<proteinExistence type="predicted"/>
<keyword evidence="8" id="KW-0902">Two-component regulatory system</keyword>
<dbReference type="SUPFAM" id="SSF55874">
    <property type="entry name" value="ATPase domain of HSP90 chaperone/DNA topoisomerase II/histidine kinase"/>
    <property type="match status" value="1"/>
</dbReference>
<evidence type="ECO:0000256" key="1">
    <source>
        <dbReference type="ARBA" id="ARBA00000085"/>
    </source>
</evidence>
<dbReference type="CDD" id="cd00082">
    <property type="entry name" value="HisKA"/>
    <property type="match status" value="1"/>
</dbReference>
<keyword evidence="5" id="KW-0547">Nucleotide-binding</keyword>
<dbReference type="Proteomes" id="UP000095594">
    <property type="component" value="Unassembled WGS sequence"/>
</dbReference>
<keyword evidence="4 11" id="KW-0808">Transferase</keyword>
<dbReference type="InterPro" id="IPR005467">
    <property type="entry name" value="His_kinase_dom"/>
</dbReference>
<dbReference type="Gene3D" id="3.30.565.10">
    <property type="entry name" value="Histidine kinase-like ATPase, C-terminal domain"/>
    <property type="match status" value="1"/>
</dbReference>
<feature type="transmembrane region" description="Helical" evidence="9">
    <location>
        <begin position="356"/>
        <end position="377"/>
    </location>
</feature>
<evidence type="ECO:0000256" key="9">
    <source>
        <dbReference type="SAM" id="Phobius"/>
    </source>
</evidence>
<keyword evidence="9" id="KW-0472">Membrane</keyword>
<dbReference type="GO" id="GO:0005524">
    <property type="term" value="F:ATP binding"/>
    <property type="evidence" value="ECO:0007669"/>
    <property type="project" value="UniProtKB-KW"/>
</dbReference>
<dbReference type="EMBL" id="CYZX01000003">
    <property type="protein sequence ID" value="CUN80158.1"/>
    <property type="molecule type" value="Genomic_DNA"/>
</dbReference>
<dbReference type="CDD" id="cd16922">
    <property type="entry name" value="HATPase_EvgS-ArcB-TorS-like"/>
    <property type="match status" value="1"/>
</dbReference>
<evidence type="ECO:0000256" key="6">
    <source>
        <dbReference type="ARBA" id="ARBA00022777"/>
    </source>
</evidence>
<keyword evidence="9" id="KW-1133">Transmembrane helix</keyword>
<keyword evidence="3" id="KW-0597">Phosphoprotein</keyword>
<dbReference type="InterPro" id="IPR004358">
    <property type="entry name" value="Sig_transdc_His_kin-like_C"/>
</dbReference>
<dbReference type="Pfam" id="PF02518">
    <property type="entry name" value="HATPase_c"/>
    <property type="match status" value="1"/>
</dbReference>
<name>A0A173ZYA9_9CLOT</name>
<dbReference type="InterPro" id="IPR036097">
    <property type="entry name" value="HisK_dim/P_sf"/>
</dbReference>
<dbReference type="PRINTS" id="PR00344">
    <property type="entry name" value="BCTRLSENSOR"/>
</dbReference>
<evidence type="ECO:0000313" key="12">
    <source>
        <dbReference type="Proteomes" id="UP000095594"/>
    </source>
</evidence>
<dbReference type="InterPro" id="IPR036890">
    <property type="entry name" value="HATPase_C_sf"/>
</dbReference>
<keyword evidence="9" id="KW-0812">Transmembrane</keyword>
<evidence type="ECO:0000256" key="2">
    <source>
        <dbReference type="ARBA" id="ARBA00012438"/>
    </source>
</evidence>
<evidence type="ECO:0000256" key="5">
    <source>
        <dbReference type="ARBA" id="ARBA00022741"/>
    </source>
</evidence>
<accession>A0A173ZYA9</accession>
<organism evidence="11 12">
    <name type="scientific">Clostridium disporicum</name>
    <dbReference type="NCBI Taxonomy" id="84024"/>
    <lineage>
        <taxon>Bacteria</taxon>
        <taxon>Bacillati</taxon>
        <taxon>Bacillota</taxon>
        <taxon>Clostridia</taxon>
        <taxon>Eubacteriales</taxon>
        <taxon>Clostridiaceae</taxon>
        <taxon>Clostridium</taxon>
    </lineage>
</organism>
<evidence type="ECO:0000256" key="4">
    <source>
        <dbReference type="ARBA" id="ARBA00022679"/>
    </source>
</evidence>
<dbReference type="Gene3D" id="1.10.287.130">
    <property type="match status" value="1"/>
</dbReference>
<protein>
    <recommendedName>
        <fullName evidence="2">histidine kinase</fullName>
        <ecNumber evidence="2">2.7.13.3</ecNumber>
    </recommendedName>
</protein>
<feature type="domain" description="Histidine kinase" evidence="10">
    <location>
        <begin position="406"/>
        <end position="627"/>
    </location>
</feature>
<dbReference type="Pfam" id="PF00512">
    <property type="entry name" value="HisKA"/>
    <property type="match status" value="1"/>
</dbReference>
<dbReference type="RefSeq" id="WP_055263609.1">
    <property type="nucleotide sequence ID" value="NZ_CABIXQ010000003.1"/>
</dbReference>
<dbReference type="PANTHER" id="PTHR43547:SF2">
    <property type="entry name" value="HYBRID SIGNAL TRANSDUCTION HISTIDINE KINASE C"/>
    <property type="match status" value="1"/>
</dbReference>
<dbReference type="GO" id="GO:0000155">
    <property type="term" value="F:phosphorelay sensor kinase activity"/>
    <property type="evidence" value="ECO:0007669"/>
    <property type="project" value="InterPro"/>
</dbReference>
<sequence>MSYIKSLTKLFSLIFIAFIFIGYKNNTCAFNTEKAFNVLILNSYNANNQWESLVYNGLKKKLSTTSNINLTLEFLDSKTLFTNEYKSSFMELLNTKYKDYPIDAILTIDDEALSFLRENLFIESSIFYKKPTIFIGSNNLITLSTEEKQYMSGVIDREDNLRFLNLLITLEKDLTDVIVLLDNSTFSNVVKENIINMQPLASKSLNITFIVEEYLDNIIPELSKSDPKSSALVIVGEYKDKVTNAYLDLNDTIQIIKNNTNTPIYTKVQPYITAGAIGGIVDPSDNYGAIAGDLLLKILSGTSISEIPLLYNSLDLTIFNYDSLNYYHINPLLLPKESIVLNKGIFDFLLPPYLKILLWIFIISFFIFLIYIVIFSINQKKSIAINDAVYKKALETEKLKSIFITTISHEFRTPINIILSTAHLLSIKANESSLDKDYFLNKLNYITQNGNRLLKLVNNIIDVTRLESGFITANFSYKNIVQVIEDTVMSTVDLAKTFNIEIIFDTEKEEINTYIDTNKIERCILNLLSNSIKFTPDGGRIYVSINVNNNEVIIKVHDTGTGIPEDKLKNIFNRFYQADSSLHLNTEGSGLGLYIVKGLIELHKGTISVESQYGEGTTFTIALPIILTVKDDAKANYSADDLSNLVRIELSDIIEKY</sequence>
<keyword evidence="7" id="KW-0067">ATP-binding</keyword>
<evidence type="ECO:0000256" key="8">
    <source>
        <dbReference type="ARBA" id="ARBA00023012"/>
    </source>
</evidence>
<dbReference type="SMART" id="SM00387">
    <property type="entry name" value="HATPase_c"/>
    <property type="match status" value="1"/>
</dbReference>